<proteinExistence type="predicted"/>
<organism evidence="2 3">
    <name type="scientific">Chionoecetes opilio</name>
    <name type="common">Atlantic snow crab</name>
    <name type="synonym">Cancer opilio</name>
    <dbReference type="NCBI Taxonomy" id="41210"/>
    <lineage>
        <taxon>Eukaryota</taxon>
        <taxon>Metazoa</taxon>
        <taxon>Ecdysozoa</taxon>
        <taxon>Arthropoda</taxon>
        <taxon>Crustacea</taxon>
        <taxon>Multicrustacea</taxon>
        <taxon>Malacostraca</taxon>
        <taxon>Eumalacostraca</taxon>
        <taxon>Eucarida</taxon>
        <taxon>Decapoda</taxon>
        <taxon>Pleocyemata</taxon>
        <taxon>Brachyura</taxon>
        <taxon>Eubrachyura</taxon>
        <taxon>Majoidea</taxon>
        <taxon>Majidae</taxon>
        <taxon>Chionoecetes</taxon>
    </lineage>
</organism>
<protein>
    <submittedName>
        <fullName evidence="2">Uncharacterized protein</fullName>
    </submittedName>
</protein>
<keyword evidence="3" id="KW-1185">Reference proteome</keyword>
<evidence type="ECO:0000313" key="3">
    <source>
        <dbReference type="Proteomes" id="UP000770661"/>
    </source>
</evidence>
<gene>
    <name evidence="2" type="ORF">GWK47_023525</name>
</gene>
<name>A0A8J4XW78_CHIOP</name>
<dbReference type="Proteomes" id="UP000770661">
    <property type="component" value="Unassembled WGS sequence"/>
</dbReference>
<dbReference type="EMBL" id="JACEEZ010024548">
    <property type="protein sequence ID" value="KAG0710090.1"/>
    <property type="molecule type" value="Genomic_DNA"/>
</dbReference>
<evidence type="ECO:0000256" key="1">
    <source>
        <dbReference type="SAM" id="MobiDB-lite"/>
    </source>
</evidence>
<feature type="region of interest" description="Disordered" evidence="1">
    <location>
        <begin position="161"/>
        <end position="184"/>
    </location>
</feature>
<dbReference type="AlphaFoldDB" id="A0A8J4XW78"/>
<dbReference type="OrthoDB" id="7455129at2759"/>
<comment type="caution">
    <text evidence="2">The sequence shown here is derived from an EMBL/GenBank/DDBJ whole genome shotgun (WGS) entry which is preliminary data.</text>
</comment>
<reference evidence="2" key="1">
    <citation type="submission" date="2020-07" db="EMBL/GenBank/DDBJ databases">
        <title>The High-quality genome of the commercially important snow crab, Chionoecetes opilio.</title>
        <authorList>
            <person name="Jeong J.-H."/>
            <person name="Ryu S."/>
        </authorList>
    </citation>
    <scope>NUCLEOTIDE SEQUENCE</scope>
    <source>
        <strain evidence="2">MADBK_172401_WGS</strain>
        <tissue evidence="2">Digestive gland</tissue>
    </source>
</reference>
<accession>A0A8J4XW78</accession>
<evidence type="ECO:0000313" key="2">
    <source>
        <dbReference type="EMBL" id="KAG0710090.1"/>
    </source>
</evidence>
<sequence length="184" mass="21185">MIKYMYKYDSRSKELAPQLSTKHLVWNQVVSELEKGLKNGNGYELCVIRNHLNSIAGFRNRDVKIFLINQFGSDVDFTYPDALPIHPLFKLPVDLFLNPEKVDAVISSRLLFEVTEQAVLDISEGSSPDEDEEDEFFKVLLRQLELKFAQAQEAGLLWFSDPGRDPRRPRGRWCPGEFRDLPGP</sequence>